<dbReference type="RefSeq" id="WP_326623172.1">
    <property type="nucleotide sequence ID" value="NZ_CP109106.1"/>
</dbReference>
<keyword evidence="2" id="KW-0812">Transmembrane</keyword>
<feature type="compositionally biased region" description="Polar residues" evidence="1">
    <location>
        <begin position="63"/>
        <end position="74"/>
    </location>
</feature>
<organism evidence="3 4">
    <name type="scientific">Streptomyces decoyicus</name>
    <dbReference type="NCBI Taxonomy" id="249567"/>
    <lineage>
        <taxon>Bacteria</taxon>
        <taxon>Bacillati</taxon>
        <taxon>Actinomycetota</taxon>
        <taxon>Actinomycetes</taxon>
        <taxon>Kitasatosporales</taxon>
        <taxon>Streptomycetaceae</taxon>
        <taxon>Streptomyces</taxon>
    </lineage>
</organism>
<feature type="transmembrane region" description="Helical" evidence="2">
    <location>
        <begin position="12"/>
        <end position="33"/>
    </location>
</feature>
<gene>
    <name evidence="3" type="ORF">OG863_39590</name>
</gene>
<evidence type="ECO:0000313" key="3">
    <source>
        <dbReference type="EMBL" id="WSB73560.1"/>
    </source>
</evidence>
<sequence>MSTSRTSRAAGAWGHVLLVVVLALGVFVMHSVGHPEDSSGATMGPAVHGPVAGALEHCGMTASKQAAASVSSPGASDDAKPSSHTPGTGMDMTTLCVAVLGALVLISLLRAALSRRADWLVRLRAGVVATLRPNPPPRRPPDLAQLSVLRI</sequence>
<feature type="transmembrane region" description="Helical" evidence="2">
    <location>
        <begin position="92"/>
        <end position="113"/>
    </location>
</feature>
<dbReference type="InterPro" id="IPR046151">
    <property type="entry name" value="DUF6153"/>
</dbReference>
<dbReference type="Proteomes" id="UP001344251">
    <property type="component" value="Chromosome"/>
</dbReference>
<proteinExistence type="predicted"/>
<reference evidence="3 4" key="1">
    <citation type="submission" date="2022-10" db="EMBL/GenBank/DDBJ databases">
        <title>The complete genomes of actinobacterial strains from the NBC collection.</title>
        <authorList>
            <person name="Joergensen T.S."/>
            <person name="Alvarez Arevalo M."/>
            <person name="Sterndorff E.B."/>
            <person name="Faurdal D."/>
            <person name="Vuksanovic O."/>
            <person name="Mourched A.-S."/>
            <person name="Charusanti P."/>
            <person name="Shaw S."/>
            <person name="Blin K."/>
            <person name="Weber T."/>
        </authorList>
    </citation>
    <scope>NUCLEOTIDE SEQUENCE [LARGE SCALE GENOMIC DNA]</scope>
    <source>
        <strain evidence="3 4">NBC 01774</strain>
    </source>
</reference>
<evidence type="ECO:0000313" key="4">
    <source>
        <dbReference type="Proteomes" id="UP001344251"/>
    </source>
</evidence>
<dbReference type="Pfam" id="PF19650">
    <property type="entry name" value="DUF6153"/>
    <property type="match status" value="1"/>
</dbReference>
<dbReference type="EMBL" id="CP109106">
    <property type="protein sequence ID" value="WSB73560.1"/>
    <property type="molecule type" value="Genomic_DNA"/>
</dbReference>
<feature type="region of interest" description="Disordered" evidence="1">
    <location>
        <begin position="63"/>
        <end position="88"/>
    </location>
</feature>
<keyword evidence="2" id="KW-0472">Membrane</keyword>
<accession>A0ABZ1FSV9</accession>
<keyword evidence="4" id="KW-1185">Reference proteome</keyword>
<keyword evidence="2" id="KW-1133">Transmembrane helix</keyword>
<evidence type="ECO:0000256" key="1">
    <source>
        <dbReference type="SAM" id="MobiDB-lite"/>
    </source>
</evidence>
<name>A0ABZ1FSV9_9ACTN</name>
<protein>
    <submittedName>
        <fullName evidence="3">DUF6153 family protein</fullName>
    </submittedName>
</protein>
<evidence type="ECO:0000256" key="2">
    <source>
        <dbReference type="SAM" id="Phobius"/>
    </source>
</evidence>